<proteinExistence type="predicted"/>
<gene>
    <name evidence="1" type="ORF">S03H2_52569</name>
</gene>
<feature type="non-terminal residue" evidence="1">
    <location>
        <position position="42"/>
    </location>
</feature>
<evidence type="ECO:0000313" key="1">
    <source>
        <dbReference type="EMBL" id="GAH66973.1"/>
    </source>
</evidence>
<protein>
    <submittedName>
        <fullName evidence="1">Uncharacterized protein</fullName>
    </submittedName>
</protein>
<accession>X1JB65</accession>
<reference evidence="1" key="1">
    <citation type="journal article" date="2014" name="Front. Microbiol.">
        <title>High frequency of phylogenetically diverse reductive dehalogenase-homologous genes in deep subseafloor sedimentary metagenomes.</title>
        <authorList>
            <person name="Kawai M."/>
            <person name="Futagami T."/>
            <person name="Toyoda A."/>
            <person name="Takaki Y."/>
            <person name="Nishi S."/>
            <person name="Hori S."/>
            <person name="Arai W."/>
            <person name="Tsubouchi T."/>
            <person name="Morono Y."/>
            <person name="Uchiyama I."/>
            <person name="Ito T."/>
            <person name="Fujiyama A."/>
            <person name="Inagaki F."/>
            <person name="Takami H."/>
        </authorList>
    </citation>
    <scope>NUCLEOTIDE SEQUENCE</scope>
    <source>
        <strain evidence="1">Expedition CK06-06</strain>
    </source>
</reference>
<name>X1JB65_9ZZZZ</name>
<comment type="caution">
    <text evidence="1">The sequence shown here is derived from an EMBL/GenBank/DDBJ whole genome shotgun (WGS) entry which is preliminary data.</text>
</comment>
<organism evidence="1">
    <name type="scientific">marine sediment metagenome</name>
    <dbReference type="NCBI Taxonomy" id="412755"/>
    <lineage>
        <taxon>unclassified sequences</taxon>
        <taxon>metagenomes</taxon>
        <taxon>ecological metagenomes</taxon>
    </lineage>
</organism>
<sequence>MILLLINQLKQIVQSKTQVAADQIGILEIWIPITIGRNNVKP</sequence>
<dbReference type="EMBL" id="BARU01033395">
    <property type="protein sequence ID" value="GAH66973.1"/>
    <property type="molecule type" value="Genomic_DNA"/>
</dbReference>
<dbReference type="AlphaFoldDB" id="X1JB65"/>